<dbReference type="Gene3D" id="1.10.287.950">
    <property type="entry name" value="Methyl-accepting chemotaxis protein"/>
    <property type="match status" value="1"/>
</dbReference>
<name>M5C1K5_THACB</name>
<organism evidence="3 4">
    <name type="scientific">Thanatephorus cucumeris (strain AG1-IB / isolate 7/3/14)</name>
    <name type="common">Lettuce bottom rot fungus</name>
    <name type="synonym">Rhizoctonia solani</name>
    <dbReference type="NCBI Taxonomy" id="1108050"/>
    <lineage>
        <taxon>Eukaryota</taxon>
        <taxon>Fungi</taxon>
        <taxon>Dikarya</taxon>
        <taxon>Basidiomycota</taxon>
        <taxon>Agaricomycotina</taxon>
        <taxon>Agaricomycetes</taxon>
        <taxon>Cantharellales</taxon>
        <taxon>Ceratobasidiaceae</taxon>
        <taxon>Rhizoctonia</taxon>
        <taxon>Rhizoctonia solani AG-1</taxon>
    </lineage>
</organism>
<feature type="region of interest" description="Disordered" evidence="2">
    <location>
        <begin position="122"/>
        <end position="159"/>
    </location>
</feature>
<dbReference type="SUPFAM" id="SSF58104">
    <property type="entry name" value="Methyl-accepting chemotaxis protein (MCP) signaling domain"/>
    <property type="match status" value="1"/>
</dbReference>
<evidence type="ECO:0000313" key="3">
    <source>
        <dbReference type="EMBL" id="CCO32870.1"/>
    </source>
</evidence>
<dbReference type="AlphaFoldDB" id="M5C1K5"/>
<gene>
    <name evidence="3" type="ORF">BN14_06933</name>
</gene>
<protein>
    <recommendedName>
        <fullName evidence="5">Laminin domain protein</fullName>
    </recommendedName>
</protein>
<feature type="coiled-coil region" evidence="1">
    <location>
        <begin position="256"/>
        <end position="290"/>
    </location>
</feature>
<evidence type="ECO:0000256" key="2">
    <source>
        <dbReference type="SAM" id="MobiDB-lite"/>
    </source>
</evidence>
<dbReference type="EMBL" id="CAOJ01010604">
    <property type="protein sequence ID" value="CCO32870.1"/>
    <property type="molecule type" value="Genomic_DNA"/>
</dbReference>
<reference evidence="3 4" key="1">
    <citation type="journal article" date="2013" name="J. Biotechnol.">
        <title>Establishment and interpretation of the genome sequence of the phytopathogenic fungus Rhizoctonia solani AG1-IB isolate 7/3/14.</title>
        <authorList>
            <person name="Wibberg D.W."/>
            <person name="Jelonek L.J."/>
            <person name="Rupp O.R."/>
            <person name="Hennig M.H."/>
            <person name="Eikmeyer F.E."/>
            <person name="Goesmann A.G."/>
            <person name="Hartmann A.H."/>
            <person name="Borriss R.B."/>
            <person name="Grosch R.G."/>
            <person name="Puehler A.P."/>
            <person name="Schlueter A.S."/>
        </authorList>
    </citation>
    <scope>NUCLEOTIDE SEQUENCE [LARGE SCALE GENOMIC DNA]</scope>
    <source>
        <strain evidence="4">AG1-IB / isolate 7/3/14</strain>
    </source>
</reference>
<evidence type="ECO:0000313" key="4">
    <source>
        <dbReference type="Proteomes" id="UP000012065"/>
    </source>
</evidence>
<dbReference type="Proteomes" id="UP000012065">
    <property type="component" value="Unassembled WGS sequence"/>
</dbReference>
<feature type="compositionally biased region" description="Basic and acidic residues" evidence="2">
    <location>
        <begin position="127"/>
        <end position="140"/>
    </location>
</feature>
<dbReference type="HOGENOM" id="CLU_052075_1_0_1"/>
<feature type="compositionally biased region" description="Polar residues" evidence="2">
    <location>
        <begin position="141"/>
        <end position="159"/>
    </location>
</feature>
<keyword evidence="1" id="KW-0175">Coiled coil</keyword>
<sequence length="426" mass="47514">MHDPGLLMGLADHLFGAQMARYRNKYSLTTFPSDATYSPPALPIHLSVKLEPVSGAPTDEEMAKVQDAVLTYQDMRRFPSMFDAHVNMELSQHLFDLQMARHMRLAGETQPTVAPEMIAEASKTHPNKAEAPGKSKESETARNNAGTGAQVTETRRTSQSVIGVDVRDLMERSNELADRFNQLMERSNELVERYGQPADKCDFPTVAEKLSQVLERLVQMTERLQQPAEQSNQLAERFSQLFERFNQLVEQSNRPAQKANELAEQSNKLADRANQLAEKLNQSCDRSNELSEAANKSIENAGGLLKNISRVLAAVQHAIVRNHKGNTINAINCLVNDKGEMPVLMDPECRSTVEQISGCVETQDCSVTIMSVPQTLRIPNVWLVDFLRFYGICDDLCESTGIIALKEGKDDEARNRLSDYLSSCLG</sequence>
<evidence type="ECO:0000256" key="1">
    <source>
        <dbReference type="SAM" id="Coils"/>
    </source>
</evidence>
<accession>M5C1K5</accession>
<proteinExistence type="predicted"/>
<evidence type="ECO:0008006" key="5">
    <source>
        <dbReference type="Google" id="ProtNLM"/>
    </source>
</evidence>
<comment type="caution">
    <text evidence="3">The sequence shown here is derived from an EMBL/GenBank/DDBJ whole genome shotgun (WGS) entry which is preliminary data.</text>
</comment>